<evidence type="ECO:0000313" key="3">
    <source>
        <dbReference type="Proteomes" id="UP000326202"/>
    </source>
</evidence>
<name>A0A5J6MMG1_9PROT</name>
<gene>
    <name evidence="2" type="ORF">FRZ44_39740</name>
</gene>
<dbReference type="OrthoDB" id="7364083at2"/>
<dbReference type="AlphaFoldDB" id="A0A5J6MMG1"/>
<dbReference type="RefSeq" id="WP_151178796.1">
    <property type="nucleotide sequence ID" value="NZ_CP042906.1"/>
</dbReference>
<dbReference type="Pfam" id="PF21948">
    <property type="entry name" value="LplA-B_cat"/>
    <property type="match status" value="1"/>
</dbReference>
<dbReference type="Proteomes" id="UP000326202">
    <property type="component" value="Chromosome"/>
</dbReference>
<dbReference type="InterPro" id="IPR045864">
    <property type="entry name" value="aa-tRNA-synth_II/BPL/LPL"/>
</dbReference>
<sequence length="252" mass="27196">MTSPFPPADPTPPGVGRWRFEIERDAAPAAERLRAEEALLERVRDGEPPTCGIWQAARAIVVPRPWTDLPAFAEAAAGMEARGWPVLPRLSGGTPVPQMPGVLNLSFVYPVASNLWSLEAAYRHLVEPLRHATRDFGVEAEVGEVTGSLCAGRFDLAIGGRKFVGTAQRRRSGGRPGLTVILAHATLWIAPDLDLACAAVADFLTALGRPVDFRPETMTTLAAELGPSRPADRLIAEFTDALRRVIDDARPP</sequence>
<dbReference type="PANTHER" id="PTHR43679:SF2">
    <property type="entry name" value="OCTANOYL-[GCVH]:PROTEIN N-OCTANOYLTRANSFERASE"/>
    <property type="match status" value="1"/>
</dbReference>
<dbReference type="InterPro" id="IPR004143">
    <property type="entry name" value="BPL_LPL_catalytic"/>
</dbReference>
<protein>
    <recommendedName>
        <fullName evidence="1">BPL/LPL catalytic domain-containing protein</fullName>
    </recommendedName>
</protein>
<dbReference type="EMBL" id="CP042906">
    <property type="protein sequence ID" value="QEX18664.1"/>
    <property type="molecule type" value="Genomic_DNA"/>
</dbReference>
<dbReference type="PANTHER" id="PTHR43679">
    <property type="entry name" value="OCTANOYLTRANSFERASE LIPM-RELATED"/>
    <property type="match status" value="1"/>
</dbReference>
<dbReference type="SUPFAM" id="SSF55681">
    <property type="entry name" value="Class II aaRS and biotin synthetases"/>
    <property type="match status" value="1"/>
</dbReference>
<dbReference type="KEGG" id="htq:FRZ44_39740"/>
<dbReference type="InterPro" id="IPR050664">
    <property type="entry name" value="Octanoyltrans_LipM/LipL"/>
</dbReference>
<evidence type="ECO:0000313" key="2">
    <source>
        <dbReference type="EMBL" id="QEX18664.1"/>
    </source>
</evidence>
<keyword evidence="3" id="KW-1185">Reference proteome</keyword>
<accession>A0A5J6MMG1</accession>
<reference evidence="2 3" key="1">
    <citation type="submission" date="2019-08" db="EMBL/GenBank/DDBJ databases">
        <title>Hyperibacter terrae gen. nov., sp. nov. and Hyperibacter viscosus sp. nov., two new members in the family Rhodospirillaceae isolated from the rhizosphere of Hypericum perforatum.</title>
        <authorList>
            <person name="Noviana Z."/>
        </authorList>
    </citation>
    <scope>NUCLEOTIDE SEQUENCE [LARGE SCALE GENOMIC DNA]</scope>
    <source>
        <strain evidence="2 3">R5913</strain>
    </source>
</reference>
<evidence type="ECO:0000259" key="1">
    <source>
        <dbReference type="PROSITE" id="PS51733"/>
    </source>
</evidence>
<dbReference type="Gene3D" id="3.30.930.10">
    <property type="entry name" value="Bira Bifunctional Protein, Domain 2"/>
    <property type="match status" value="1"/>
</dbReference>
<proteinExistence type="predicted"/>
<organism evidence="2 3">
    <name type="scientific">Hypericibacter terrae</name>
    <dbReference type="NCBI Taxonomy" id="2602015"/>
    <lineage>
        <taxon>Bacteria</taxon>
        <taxon>Pseudomonadati</taxon>
        <taxon>Pseudomonadota</taxon>
        <taxon>Alphaproteobacteria</taxon>
        <taxon>Rhodospirillales</taxon>
        <taxon>Dongiaceae</taxon>
        <taxon>Hypericibacter</taxon>
    </lineage>
</organism>
<dbReference type="PROSITE" id="PS51733">
    <property type="entry name" value="BPL_LPL_CATALYTIC"/>
    <property type="match status" value="1"/>
</dbReference>
<feature type="domain" description="BPL/LPL catalytic" evidence="1">
    <location>
        <begin position="45"/>
        <end position="250"/>
    </location>
</feature>